<dbReference type="Proteomes" id="UP000270342">
    <property type="component" value="Unassembled WGS sequence"/>
</dbReference>
<dbReference type="InterPro" id="IPR011234">
    <property type="entry name" value="Fumarylacetoacetase-like_C"/>
</dbReference>
<protein>
    <submittedName>
        <fullName evidence="3">2-hydroxyhepta-2,4-diene-1,7-dioate isomerase</fullName>
    </submittedName>
</protein>
<keyword evidence="3" id="KW-0413">Isomerase</keyword>
<organism evidence="3 4">
    <name type="scientific">Pararobbsia silviterrae</name>
    <dbReference type="NCBI Taxonomy" id="1792498"/>
    <lineage>
        <taxon>Bacteria</taxon>
        <taxon>Pseudomonadati</taxon>
        <taxon>Pseudomonadota</taxon>
        <taxon>Betaproteobacteria</taxon>
        <taxon>Burkholderiales</taxon>
        <taxon>Burkholderiaceae</taxon>
        <taxon>Pararobbsia</taxon>
    </lineage>
</organism>
<reference evidence="3 4" key="1">
    <citation type="submission" date="2018-10" db="EMBL/GenBank/DDBJ databases">
        <title>Robbsia sp. DHC34, isolated from soil.</title>
        <authorList>
            <person name="Gao Z.-H."/>
            <person name="Qiu L.-H."/>
        </authorList>
    </citation>
    <scope>NUCLEOTIDE SEQUENCE [LARGE SCALE GENOMIC DNA]</scope>
    <source>
        <strain evidence="3 4">DHC34</strain>
    </source>
</reference>
<feature type="domain" description="Fumarylacetoacetase-like C-terminal" evidence="2">
    <location>
        <begin position="14"/>
        <end position="218"/>
    </location>
</feature>
<evidence type="ECO:0000259" key="2">
    <source>
        <dbReference type="Pfam" id="PF01557"/>
    </source>
</evidence>
<sequence length="225" mass="23812">MNETQAGRVPIDGTVYGVALNARAELAAQADAFARPPYGKAPSAPVMFIKPRNTYLAHGGQVRVPATLREIEASAALAIVIGEDAYAVRAEHAMRHVAGVTLAIHLAESGADYFRPPIREHCRDGFLPIGPAVTPLTDRGLPDDLAIDLEVDARIVSSIRLDDAVWSVPHLIASISSFMTLRAGDALLCIGTLPASRVRVGSRVAATAPGVGRLECVVEHEGGRQ</sequence>
<dbReference type="Pfam" id="PF01557">
    <property type="entry name" value="FAA_hydrolase"/>
    <property type="match status" value="1"/>
</dbReference>
<accession>A0A494Y6G4</accession>
<evidence type="ECO:0000256" key="1">
    <source>
        <dbReference type="ARBA" id="ARBA00022723"/>
    </source>
</evidence>
<dbReference type="RefSeq" id="WP_121084876.1">
    <property type="nucleotide sequence ID" value="NZ_RBZU01000002.1"/>
</dbReference>
<evidence type="ECO:0000313" key="4">
    <source>
        <dbReference type="Proteomes" id="UP000270342"/>
    </source>
</evidence>
<proteinExistence type="predicted"/>
<dbReference type="GO" id="GO:0016853">
    <property type="term" value="F:isomerase activity"/>
    <property type="evidence" value="ECO:0007669"/>
    <property type="project" value="UniProtKB-KW"/>
</dbReference>
<keyword evidence="1" id="KW-0479">Metal-binding</keyword>
<dbReference type="GO" id="GO:0046872">
    <property type="term" value="F:metal ion binding"/>
    <property type="evidence" value="ECO:0007669"/>
    <property type="project" value="UniProtKB-KW"/>
</dbReference>
<dbReference type="Gene3D" id="3.90.850.10">
    <property type="entry name" value="Fumarylacetoacetase-like, C-terminal domain"/>
    <property type="match status" value="1"/>
</dbReference>
<dbReference type="InterPro" id="IPR036663">
    <property type="entry name" value="Fumarylacetoacetase_C_sf"/>
</dbReference>
<dbReference type="AlphaFoldDB" id="A0A494Y6G4"/>
<dbReference type="OrthoDB" id="9805307at2"/>
<evidence type="ECO:0000313" key="3">
    <source>
        <dbReference type="EMBL" id="RKP57672.1"/>
    </source>
</evidence>
<comment type="caution">
    <text evidence="3">The sequence shown here is derived from an EMBL/GenBank/DDBJ whole genome shotgun (WGS) entry which is preliminary data.</text>
</comment>
<name>A0A494Y6G4_9BURK</name>
<dbReference type="PANTHER" id="PTHR11820:SF114">
    <property type="entry name" value="4-HYDROXYPHENYLACETATE CATABOLISM PROTEIN"/>
    <property type="match status" value="1"/>
</dbReference>
<dbReference type="EMBL" id="RBZU01000002">
    <property type="protein sequence ID" value="RKP57672.1"/>
    <property type="molecule type" value="Genomic_DNA"/>
</dbReference>
<gene>
    <name evidence="3" type="ORF">D7S86_06950</name>
</gene>
<keyword evidence="4" id="KW-1185">Reference proteome</keyword>
<dbReference type="SUPFAM" id="SSF56529">
    <property type="entry name" value="FAH"/>
    <property type="match status" value="1"/>
</dbReference>
<dbReference type="PANTHER" id="PTHR11820">
    <property type="entry name" value="ACYLPYRUVASE"/>
    <property type="match status" value="1"/>
</dbReference>